<evidence type="ECO:0000313" key="2">
    <source>
        <dbReference type="Proteomes" id="UP001056120"/>
    </source>
</evidence>
<dbReference type="EMBL" id="CM042028">
    <property type="protein sequence ID" value="KAI3799227.1"/>
    <property type="molecule type" value="Genomic_DNA"/>
</dbReference>
<reference evidence="2" key="1">
    <citation type="journal article" date="2022" name="Mol. Ecol. Resour.">
        <title>The genomes of chicory, endive, great burdock and yacon provide insights into Asteraceae palaeo-polyploidization history and plant inulin production.</title>
        <authorList>
            <person name="Fan W."/>
            <person name="Wang S."/>
            <person name="Wang H."/>
            <person name="Wang A."/>
            <person name="Jiang F."/>
            <person name="Liu H."/>
            <person name="Zhao H."/>
            <person name="Xu D."/>
            <person name="Zhang Y."/>
        </authorList>
    </citation>
    <scope>NUCLEOTIDE SEQUENCE [LARGE SCALE GENOMIC DNA]</scope>
    <source>
        <strain evidence="2">cv. Yunnan</strain>
    </source>
</reference>
<sequence>MERERRAGAFGEQKSSEKKINREDIGKIDRKGNPFGFLRFNKVEDVDVLIEEVQRTRIGGAKLEVNVARFARGKNLPPPHINPRHQRKPQVGYSDPKVPPSHFHATMAGRKSFKDVVTGNSSGDPERLTVDLLVKLMPGTAVFGVAASMEIVNDIRSYLSRYDLPTMEVRYLGGLKLLLSFPSAKKAKALLDKDANGCYKIFDHIELWEGQPFGYDRVAWISIRGVPLQLWNNHTFDSIGNKLGRVIHHSTAEPTDENLAFDRIAILIQSGEKHAAASWSTKTRAITYGPLVDENLDGNSAKVNDLNGRSNSGMEDENSNDGQTSYHAEMEEEVPTVEVQKANCGSYSQEPMENEVGIEEPCMEVSRPMHGDKEDELSEHVSLECGGGSESLMQSSVFSIELLPFNCSGLGPNKEMSLKKRKRDDKRPKLSQKKSHRT</sequence>
<accession>A0ACB9HWM5</accession>
<proteinExistence type="predicted"/>
<name>A0ACB9HWM5_9ASTR</name>
<organism evidence="1 2">
    <name type="scientific">Smallanthus sonchifolius</name>
    <dbReference type="NCBI Taxonomy" id="185202"/>
    <lineage>
        <taxon>Eukaryota</taxon>
        <taxon>Viridiplantae</taxon>
        <taxon>Streptophyta</taxon>
        <taxon>Embryophyta</taxon>
        <taxon>Tracheophyta</taxon>
        <taxon>Spermatophyta</taxon>
        <taxon>Magnoliopsida</taxon>
        <taxon>eudicotyledons</taxon>
        <taxon>Gunneridae</taxon>
        <taxon>Pentapetalae</taxon>
        <taxon>asterids</taxon>
        <taxon>campanulids</taxon>
        <taxon>Asterales</taxon>
        <taxon>Asteraceae</taxon>
        <taxon>Asteroideae</taxon>
        <taxon>Heliantheae alliance</taxon>
        <taxon>Millerieae</taxon>
        <taxon>Smallanthus</taxon>
    </lineage>
</organism>
<comment type="caution">
    <text evidence="1">The sequence shown here is derived from an EMBL/GenBank/DDBJ whole genome shotgun (WGS) entry which is preliminary data.</text>
</comment>
<evidence type="ECO:0000313" key="1">
    <source>
        <dbReference type="EMBL" id="KAI3799227.1"/>
    </source>
</evidence>
<protein>
    <submittedName>
        <fullName evidence="1">Uncharacterized protein</fullName>
    </submittedName>
</protein>
<keyword evidence="2" id="KW-1185">Reference proteome</keyword>
<reference evidence="1 2" key="2">
    <citation type="journal article" date="2022" name="Mol. Ecol. Resour.">
        <title>The genomes of chicory, endive, great burdock and yacon provide insights into Asteraceae paleo-polyploidization history and plant inulin production.</title>
        <authorList>
            <person name="Fan W."/>
            <person name="Wang S."/>
            <person name="Wang H."/>
            <person name="Wang A."/>
            <person name="Jiang F."/>
            <person name="Liu H."/>
            <person name="Zhao H."/>
            <person name="Xu D."/>
            <person name="Zhang Y."/>
        </authorList>
    </citation>
    <scope>NUCLEOTIDE SEQUENCE [LARGE SCALE GENOMIC DNA]</scope>
    <source>
        <strain evidence="2">cv. Yunnan</strain>
        <tissue evidence="1">Leaves</tissue>
    </source>
</reference>
<dbReference type="Proteomes" id="UP001056120">
    <property type="component" value="Linkage Group LG11"/>
</dbReference>
<gene>
    <name evidence="1" type="ORF">L1987_34517</name>
</gene>